<dbReference type="Gene3D" id="3.40.50.300">
    <property type="entry name" value="P-loop containing nucleotide triphosphate hydrolases"/>
    <property type="match status" value="1"/>
</dbReference>
<dbReference type="Proteomes" id="UP000198861">
    <property type="component" value="Unassembled WGS sequence"/>
</dbReference>
<dbReference type="FunFam" id="3.40.50.300:FF:000212">
    <property type="entry name" value="Adenylyl-sulfate kinase"/>
    <property type="match status" value="1"/>
</dbReference>
<dbReference type="InterPro" id="IPR027417">
    <property type="entry name" value="P-loop_NTPase"/>
</dbReference>
<feature type="binding site" evidence="14">
    <location>
        <begin position="32"/>
        <end position="39"/>
    </location>
    <ligand>
        <name>ATP</name>
        <dbReference type="ChEBI" id="CHEBI:30616"/>
    </ligand>
</feature>
<dbReference type="NCBIfam" id="TIGR00455">
    <property type="entry name" value="apsK"/>
    <property type="match status" value="1"/>
</dbReference>
<evidence type="ECO:0000256" key="10">
    <source>
        <dbReference type="ARBA" id="ARBA00022840"/>
    </source>
</evidence>
<keyword evidence="9 14" id="KW-0418">Kinase</keyword>
<reference evidence="17 19" key="1">
    <citation type="submission" date="2016-10" db="EMBL/GenBank/DDBJ databases">
        <authorList>
            <person name="Varghese N."/>
            <person name="Submissions S."/>
        </authorList>
    </citation>
    <scope>NUCLEOTIDE SEQUENCE [LARGE SCALE GENOMIC DNA]</scope>
    <source>
        <strain evidence="17 19">DSM 282</strain>
    </source>
</reference>
<comment type="pathway">
    <text evidence="3 14 15">Sulfur metabolism; hydrogen sulfide biosynthesis; sulfite from sulfate: step 2/3.</text>
</comment>
<organism evidence="18 20">
    <name type="scientific">Azotobacter beijerinckii</name>
    <dbReference type="NCBI Taxonomy" id="170623"/>
    <lineage>
        <taxon>Bacteria</taxon>
        <taxon>Pseudomonadati</taxon>
        <taxon>Pseudomonadota</taxon>
        <taxon>Gammaproteobacteria</taxon>
        <taxon>Pseudomonadales</taxon>
        <taxon>Pseudomonadaceae</taxon>
        <taxon>Azotobacter</taxon>
    </lineage>
</organism>
<keyword evidence="10 14" id="KW-0067">ATP-binding</keyword>
<dbReference type="EC" id="2.7.1.25" evidence="5 14"/>
<comment type="similarity">
    <text evidence="4 14 15">Belongs to the APS kinase family.</text>
</comment>
<gene>
    <name evidence="14" type="primary">cysC</name>
    <name evidence="17" type="ORF">SAMN04244571_03586</name>
    <name evidence="18" type="ORF">SAMN04244574_03924</name>
</gene>
<accession>A0A1I4GPX5</accession>
<dbReference type="PANTHER" id="PTHR11055">
    <property type="entry name" value="BIFUNCTIONAL 3'-PHOSPHOADENOSINE 5'-PHOSPHOSULFATE SYNTHASE"/>
    <property type="match status" value="1"/>
</dbReference>
<reference evidence="18 20" key="2">
    <citation type="submission" date="2016-10" db="EMBL/GenBank/DDBJ databases">
        <authorList>
            <person name="de Groot N.N."/>
        </authorList>
    </citation>
    <scope>NUCLEOTIDE SEQUENCE [LARGE SCALE GENOMIC DNA]</scope>
    <source>
        <strain evidence="18 20">DSM 381</strain>
    </source>
</reference>
<comment type="function">
    <text evidence="2 14 15">Catalyzes the synthesis of activated sulfate.</text>
</comment>
<evidence type="ECO:0000256" key="13">
    <source>
        <dbReference type="ARBA" id="ARBA00031464"/>
    </source>
</evidence>
<evidence type="ECO:0000256" key="11">
    <source>
        <dbReference type="ARBA" id="ARBA00029724"/>
    </source>
</evidence>
<dbReference type="CDD" id="cd02027">
    <property type="entry name" value="APSK"/>
    <property type="match status" value="1"/>
</dbReference>
<evidence type="ECO:0000256" key="3">
    <source>
        <dbReference type="ARBA" id="ARBA00004806"/>
    </source>
</evidence>
<sequence>MMENLAWQTSSVDKMQRAGIKRQKPCILWFTGLSAAGKSTIANALEEALFRRGAHTYLLDGDNVRHGLNQDLGFSDLDREENIRRVAEMARLFVDAGTIVLAAFISPFRRDREMARSLVAAGEFIEIFVDTALEECERRDPKGLYGKARRGLIDNFTGLDSPYEAPDRPEIHVLTDRQGPAQIVLGIVEYLQARDYLG</sequence>
<dbReference type="EMBL" id="FOSX01000095">
    <property type="protein sequence ID" value="SFL31540.1"/>
    <property type="molecule type" value="Genomic_DNA"/>
</dbReference>
<dbReference type="AlphaFoldDB" id="A0A1I4GPX5"/>
<proteinExistence type="inferred from homology"/>
<evidence type="ECO:0000256" key="5">
    <source>
        <dbReference type="ARBA" id="ARBA00012121"/>
    </source>
</evidence>
<dbReference type="NCBIfam" id="NF003013">
    <property type="entry name" value="PRK03846.1"/>
    <property type="match status" value="1"/>
</dbReference>
<dbReference type="SUPFAM" id="SSF52540">
    <property type="entry name" value="P-loop containing nucleoside triphosphate hydrolases"/>
    <property type="match status" value="1"/>
</dbReference>
<evidence type="ECO:0000313" key="18">
    <source>
        <dbReference type="EMBL" id="SFL31540.1"/>
    </source>
</evidence>
<feature type="active site" description="Phosphoserine intermediate" evidence="14">
    <location>
        <position position="106"/>
    </location>
</feature>
<evidence type="ECO:0000313" key="19">
    <source>
        <dbReference type="Proteomes" id="UP000198861"/>
    </source>
</evidence>
<evidence type="ECO:0000313" key="17">
    <source>
        <dbReference type="EMBL" id="SFB53383.1"/>
    </source>
</evidence>
<evidence type="ECO:0000256" key="8">
    <source>
        <dbReference type="ARBA" id="ARBA00022741"/>
    </source>
</evidence>
<keyword evidence="8 14" id="KW-0547">Nucleotide-binding</keyword>
<evidence type="ECO:0000259" key="16">
    <source>
        <dbReference type="Pfam" id="PF01583"/>
    </source>
</evidence>
<evidence type="ECO:0000256" key="2">
    <source>
        <dbReference type="ARBA" id="ARBA00002632"/>
    </source>
</evidence>
<evidence type="ECO:0000256" key="7">
    <source>
        <dbReference type="ARBA" id="ARBA00022679"/>
    </source>
</evidence>
<dbReference type="GO" id="GO:0070814">
    <property type="term" value="P:hydrogen sulfide biosynthetic process"/>
    <property type="evidence" value="ECO:0007669"/>
    <property type="project" value="UniProtKB-UniRule"/>
</dbReference>
<evidence type="ECO:0000256" key="6">
    <source>
        <dbReference type="ARBA" id="ARBA00018163"/>
    </source>
</evidence>
<keyword evidence="7 14" id="KW-0808">Transferase</keyword>
<dbReference type="UniPathway" id="UPA00140">
    <property type="reaction ID" value="UER00205"/>
</dbReference>
<feature type="domain" description="APS kinase" evidence="16">
    <location>
        <begin position="24"/>
        <end position="173"/>
    </location>
</feature>
<evidence type="ECO:0000256" key="12">
    <source>
        <dbReference type="ARBA" id="ARBA00031393"/>
    </source>
</evidence>
<evidence type="ECO:0000256" key="4">
    <source>
        <dbReference type="ARBA" id="ARBA00007008"/>
    </source>
</evidence>
<evidence type="ECO:0000313" key="20">
    <source>
        <dbReference type="Proteomes" id="UP000199579"/>
    </source>
</evidence>
<dbReference type="RefSeq" id="WP_090943339.1">
    <property type="nucleotide sequence ID" value="NZ_FOKJ01000073.1"/>
</dbReference>
<evidence type="ECO:0000256" key="15">
    <source>
        <dbReference type="RuleBase" id="RU004347"/>
    </source>
</evidence>
<dbReference type="Pfam" id="PF01583">
    <property type="entry name" value="APS_kinase"/>
    <property type="match status" value="1"/>
</dbReference>
<dbReference type="GO" id="GO:0000103">
    <property type="term" value="P:sulfate assimilation"/>
    <property type="evidence" value="ECO:0007669"/>
    <property type="project" value="UniProtKB-UniRule"/>
</dbReference>
<dbReference type="EMBL" id="FOKJ01000073">
    <property type="protein sequence ID" value="SFB53383.1"/>
    <property type="molecule type" value="Genomic_DNA"/>
</dbReference>
<name>A0A1I4GPX5_9GAMM</name>
<protein>
    <recommendedName>
        <fullName evidence="6 14">Adenylyl-sulfate kinase</fullName>
        <ecNumber evidence="5 14">2.7.1.25</ecNumber>
    </recommendedName>
    <alternativeName>
        <fullName evidence="12 14">APS kinase</fullName>
    </alternativeName>
    <alternativeName>
        <fullName evidence="13 14">ATP adenosine-5'-phosphosulfate 3'-phosphotransferase</fullName>
    </alternativeName>
    <alternativeName>
        <fullName evidence="11 14">Adenosine-5'-phosphosulfate kinase</fullName>
    </alternativeName>
</protein>
<evidence type="ECO:0000256" key="1">
    <source>
        <dbReference type="ARBA" id="ARBA00001823"/>
    </source>
</evidence>
<evidence type="ECO:0000256" key="9">
    <source>
        <dbReference type="ARBA" id="ARBA00022777"/>
    </source>
</evidence>
<dbReference type="GO" id="GO:0004020">
    <property type="term" value="F:adenylylsulfate kinase activity"/>
    <property type="evidence" value="ECO:0007669"/>
    <property type="project" value="UniProtKB-UniRule"/>
</dbReference>
<dbReference type="GO" id="GO:0005524">
    <property type="term" value="F:ATP binding"/>
    <property type="evidence" value="ECO:0007669"/>
    <property type="project" value="UniProtKB-UniRule"/>
</dbReference>
<keyword evidence="19" id="KW-1185">Reference proteome</keyword>
<dbReference type="InterPro" id="IPR059117">
    <property type="entry name" value="APS_kinase_dom"/>
</dbReference>
<keyword evidence="14" id="KW-0597">Phosphoprotein</keyword>
<dbReference type="Proteomes" id="UP000199579">
    <property type="component" value="Unassembled WGS sequence"/>
</dbReference>
<dbReference type="InterPro" id="IPR002891">
    <property type="entry name" value="APS"/>
</dbReference>
<evidence type="ECO:0000256" key="14">
    <source>
        <dbReference type="HAMAP-Rule" id="MF_00065"/>
    </source>
</evidence>
<dbReference type="HAMAP" id="MF_00065">
    <property type="entry name" value="Adenylyl_sulf_kinase"/>
    <property type="match status" value="1"/>
</dbReference>
<comment type="catalytic activity">
    <reaction evidence="1 14 15">
        <text>adenosine 5'-phosphosulfate + ATP = 3'-phosphoadenylyl sulfate + ADP + H(+)</text>
        <dbReference type="Rhea" id="RHEA:24152"/>
        <dbReference type="ChEBI" id="CHEBI:15378"/>
        <dbReference type="ChEBI" id="CHEBI:30616"/>
        <dbReference type="ChEBI" id="CHEBI:58243"/>
        <dbReference type="ChEBI" id="CHEBI:58339"/>
        <dbReference type="ChEBI" id="CHEBI:456216"/>
        <dbReference type="EC" id="2.7.1.25"/>
    </reaction>
</comment>
<dbReference type="PANTHER" id="PTHR11055:SF63">
    <property type="entry name" value="ADENYLYL-SULFATE KINASE 1, CHLOROPLASTIC"/>
    <property type="match status" value="1"/>
</dbReference>